<keyword evidence="2" id="KW-0964">Secreted</keyword>
<dbReference type="GO" id="GO:0006508">
    <property type="term" value="P:proteolysis"/>
    <property type="evidence" value="ECO:0007669"/>
    <property type="project" value="UniProtKB-KW"/>
</dbReference>
<keyword evidence="10" id="KW-1185">Reference proteome</keyword>
<reference evidence="9" key="2">
    <citation type="submission" date="2025-08" db="UniProtKB">
        <authorList>
            <consortium name="Ensembl"/>
        </authorList>
    </citation>
    <scope>IDENTIFICATION</scope>
</reference>
<comment type="subcellular location">
    <subcellularLocation>
        <location evidence="1">Secreted</location>
    </subcellularLocation>
</comment>
<dbReference type="OrthoDB" id="8440449at2759"/>
<dbReference type="Pfam" id="PF00089">
    <property type="entry name" value="Trypsin"/>
    <property type="match status" value="1"/>
</dbReference>
<dbReference type="PANTHER" id="PTHR24264:SF65">
    <property type="entry name" value="SRCR DOMAIN-CONTAINING PROTEIN"/>
    <property type="match status" value="1"/>
</dbReference>
<evidence type="ECO:0000256" key="4">
    <source>
        <dbReference type="ARBA" id="ARBA00022801"/>
    </source>
</evidence>
<dbReference type="InterPro" id="IPR043504">
    <property type="entry name" value="Peptidase_S1_PA_chymotrypsin"/>
</dbReference>
<evidence type="ECO:0000313" key="9">
    <source>
        <dbReference type="Ensembl" id="ENSSFOP00015003458.2"/>
    </source>
</evidence>
<feature type="domain" description="Peptidase S1" evidence="8">
    <location>
        <begin position="18"/>
        <end position="62"/>
    </location>
</feature>
<keyword evidence="3" id="KW-0645">Protease</keyword>
<dbReference type="Proteomes" id="UP000694397">
    <property type="component" value="Chromosome 9"/>
</dbReference>
<evidence type="ECO:0000259" key="8">
    <source>
        <dbReference type="Pfam" id="PF00089"/>
    </source>
</evidence>
<dbReference type="GO" id="GO:0005615">
    <property type="term" value="C:extracellular space"/>
    <property type="evidence" value="ECO:0007669"/>
    <property type="project" value="TreeGrafter"/>
</dbReference>
<proteinExistence type="predicted"/>
<accession>A0A8C9R264</accession>
<dbReference type="InterPro" id="IPR001254">
    <property type="entry name" value="Trypsin_dom"/>
</dbReference>
<name>A0A8C9R264_SCLFO</name>
<dbReference type="InterPro" id="IPR018114">
    <property type="entry name" value="TRYPSIN_HIS"/>
</dbReference>
<protein>
    <recommendedName>
        <fullName evidence="7">trypsin</fullName>
        <ecNumber evidence="7">3.4.21.4</ecNumber>
    </recommendedName>
</protein>
<dbReference type="InterPro" id="IPR009003">
    <property type="entry name" value="Peptidase_S1_PA"/>
</dbReference>
<dbReference type="SUPFAM" id="SSF50494">
    <property type="entry name" value="Trypsin-like serine proteases"/>
    <property type="match status" value="1"/>
</dbReference>
<evidence type="ECO:0000256" key="7">
    <source>
        <dbReference type="ARBA" id="ARBA00038868"/>
    </source>
</evidence>
<dbReference type="AlphaFoldDB" id="A0A8C9R264"/>
<keyword evidence="5" id="KW-0720">Serine protease</keyword>
<keyword evidence="4" id="KW-0378">Hydrolase</keyword>
<dbReference type="GeneTree" id="ENSGT00940000181080"/>
<comment type="catalytic activity">
    <reaction evidence="6">
        <text>Preferential cleavage: Arg-|-Xaa, Lys-|-Xaa.</text>
        <dbReference type="EC" id="3.4.21.4"/>
    </reaction>
</comment>
<evidence type="ECO:0000313" key="10">
    <source>
        <dbReference type="Proteomes" id="UP000694397"/>
    </source>
</evidence>
<dbReference type="Ensembl" id="ENSSFOT00015003515.2">
    <property type="protein sequence ID" value="ENSSFOP00015003458.2"/>
    <property type="gene ID" value="ENSSFOG00015002263.2"/>
</dbReference>
<dbReference type="PANTHER" id="PTHR24264">
    <property type="entry name" value="TRYPSIN-RELATED"/>
    <property type="match status" value="1"/>
</dbReference>
<dbReference type="EC" id="3.4.21.4" evidence="7"/>
<sequence>TWIRSLAQSMEVYKRILGGHDCGLQDVLYHVSICRSPCTHRRHIICGGTLIRPQWVLTAAHCNEP</sequence>
<evidence type="ECO:0000256" key="6">
    <source>
        <dbReference type="ARBA" id="ARBA00036320"/>
    </source>
</evidence>
<reference evidence="9" key="3">
    <citation type="submission" date="2025-09" db="UniProtKB">
        <authorList>
            <consortium name="Ensembl"/>
        </authorList>
    </citation>
    <scope>IDENTIFICATION</scope>
</reference>
<evidence type="ECO:0000256" key="2">
    <source>
        <dbReference type="ARBA" id="ARBA00022525"/>
    </source>
</evidence>
<organism evidence="9 10">
    <name type="scientific">Scleropages formosus</name>
    <name type="common">Asian bonytongue</name>
    <name type="synonym">Osteoglossum formosum</name>
    <dbReference type="NCBI Taxonomy" id="113540"/>
    <lineage>
        <taxon>Eukaryota</taxon>
        <taxon>Metazoa</taxon>
        <taxon>Chordata</taxon>
        <taxon>Craniata</taxon>
        <taxon>Vertebrata</taxon>
        <taxon>Euteleostomi</taxon>
        <taxon>Actinopterygii</taxon>
        <taxon>Neopterygii</taxon>
        <taxon>Teleostei</taxon>
        <taxon>Osteoglossocephala</taxon>
        <taxon>Osteoglossomorpha</taxon>
        <taxon>Osteoglossiformes</taxon>
        <taxon>Osteoglossidae</taxon>
        <taxon>Scleropages</taxon>
    </lineage>
</organism>
<dbReference type="GO" id="GO:0004252">
    <property type="term" value="F:serine-type endopeptidase activity"/>
    <property type="evidence" value="ECO:0007669"/>
    <property type="project" value="UniProtKB-EC"/>
</dbReference>
<dbReference type="Gene3D" id="2.40.10.10">
    <property type="entry name" value="Trypsin-like serine proteases"/>
    <property type="match status" value="1"/>
</dbReference>
<evidence type="ECO:0000256" key="1">
    <source>
        <dbReference type="ARBA" id="ARBA00004613"/>
    </source>
</evidence>
<dbReference type="InterPro" id="IPR050127">
    <property type="entry name" value="Serine_Proteases_S1"/>
</dbReference>
<evidence type="ECO:0000256" key="3">
    <source>
        <dbReference type="ARBA" id="ARBA00022670"/>
    </source>
</evidence>
<evidence type="ECO:0000256" key="5">
    <source>
        <dbReference type="ARBA" id="ARBA00022825"/>
    </source>
</evidence>
<dbReference type="PROSITE" id="PS00134">
    <property type="entry name" value="TRYPSIN_HIS"/>
    <property type="match status" value="1"/>
</dbReference>
<reference evidence="9 10" key="1">
    <citation type="submission" date="2019-04" db="EMBL/GenBank/DDBJ databases">
        <authorList>
            <consortium name="Wellcome Sanger Institute Data Sharing"/>
        </authorList>
    </citation>
    <scope>NUCLEOTIDE SEQUENCE [LARGE SCALE GENOMIC DNA]</scope>
</reference>